<dbReference type="Gene3D" id="2.40.330.10">
    <property type="entry name" value="DNA-binding pseudobarrel domain"/>
    <property type="match status" value="1"/>
</dbReference>
<evidence type="ECO:0000313" key="8">
    <source>
        <dbReference type="Proteomes" id="UP000030645"/>
    </source>
</evidence>
<dbReference type="InterPro" id="IPR015300">
    <property type="entry name" value="DNA-bd_pseudobarrel_sf"/>
</dbReference>
<evidence type="ECO:0000259" key="6">
    <source>
        <dbReference type="Pfam" id="PF02362"/>
    </source>
</evidence>
<dbReference type="GO" id="GO:0005634">
    <property type="term" value="C:nucleus"/>
    <property type="evidence" value="ECO:0007669"/>
    <property type="project" value="UniProtKB-SubCell"/>
</dbReference>
<dbReference type="EMBL" id="KE343679">
    <property type="protein sequence ID" value="EXB38072.1"/>
    <property type="molecule type" value="Genomic_DNA"/>
</dbReference>
<evidence type="ECO:0000256" key="5">
    <source>
        <dbReference type="ARBA" id="ARBA00023242"/>
    </source>
</evidence>
<evidence type="ECO:0000256" key="3">
    <source>
        <dbReference type="ARBA" id="ARBA00023125"/>
    </source>
</evidence>
<gene>
    <name evidence="7" type="ORF">L484_020993</name>
</gene>
<dbReference type="AlphaFoldDB" id="W9QIC6"/>
<accession>W9QIC6</accession>
<evidence type="ECO:0000256" key="2">
    <source>
        <dbReference type="ARBA" id="ARBA00023015"/>
    </source>
</evidence>
<keyword evidence="2" id="KW-0805">Transcription regulation</keyword>
<reference evidence="8" key="1">
    <citation type="submission" date="2013-01" db="EMBL/GenBank/DDBJ databases">
        <title>Draft Genome Sequence of a Mulberry Tree, Morus notabilis C.K. Schneid.</title>
        <authorList>
            <person name="He N."/>
            <person name="Zhao S."/>
        </authorList>
    </citation>
    <scope>NUCLEOTIDE SEQUENCE</scope>
</reference>
<organism evidence="7 8">
    <name type="scientific">Morus notabilis</name>
    <dbReference type="NCBI Taxonomy" id="981085"/>
    <lineage>
        <taxon>Eukaryota</taxon>
        <taxon>Viridiplantae</taxon>
        <taxon>Streptophyta</taxon>
        <taxon>Embryophyta</taxon>
        <taxon>Tracheophyta</taxon>
        <taxon>Spermatophyta</taxon>
        <taxon>Magnoliopsida</taxon>
        <taxon>eudicotyledons</taxon>
        <taxon>Gunneridae</taxon>
        <taxon>Pentapetalae</taxon>
        <taxon>rosids</taxon>
        <taxon>fabids</taxon>
        <taxon>Rosales</taxon>
        <taxon>Moraceae</taxon>
        <taxon>Moreae</taxon>
        <taxon>Morus</taxon>
    </lineage>
</organism>
<keyword evidence="4" id="KW-0804">Transcription</keyword>
<dbReference type="Proteomes" id="UP000030645">
    <property type="component" value="Unassembled WGS sequence"/>
</dbReference>
<sequence>MAAGLPKWLTESDVKSKLSVPRDWWEIIRPLFGEELDRRHEIELWAVDGVGMFWEFRCAVRQKGRYKKPVLQSDGWLKFVNYKGLEVGDIVILETVENRFRGTRFLLRALKYHAGGHYWFDV</sequence>
<proteinExistence type="predicted"/>
<protein>
    <recommendedName>
        <fullName evidence="6">TF-B3 domain-containing protein</fullName>
    </recommendedName>
</protein>
<keyword evidence="5" id="KW-0539">Nucleus</keyword>
<dbReference type="CDD" id="cd10017">
    <property type="entry name" value="B3_DNA"/>
    <property type="match status" value="1"/>
</dbReference>
<keyword evidence="8" id="KW-1185">Reference proteome</keyword>
<evidence type="ECO:0000313" key="7">
    <source>
        <dbReference type="EMBL" id="EXB38072.1"/>
    </source>
</evidence>
<dbReference type="Pfam" id="PF02362">
    <property type="entry name" value="B3"/>
    <property type="match status" value="1"/>
</dbReference>
<dbReference type="GO" id="GO:0003677">
    <property type="term" value="F:DNA binding"/>
    <property type="evidence" value="ECO:0007669"/>
    <property type="project" value="UniProtKB-KW"/>
</dbReference>
<name>W9QIC6_9ROSA</name>
<feature type="domain" description="TF-B3" evidence="6">
    <location>
        <begin position="9"/>
        <end position="99"/>
    </location>
</feature>
<dbReference type="InterPro" id="IPR003340">
    <property type="entry name" value="B3_DNA-bd"/>
</dbReference>
<keyword evidence="3" id="KW-0238">DNA-binding</keyword>
<evidence type="ECO:0000256" key="1">
    <source>
        <dbReference type="ARBA" id="ARBA00004123"/>
    </source>
</evidence>
<comment type="subcellular location">
    <subcellularLocation>
        <location evidence="1">Nucleus</location>
    </subcellularLocation>
</comment>
<evidence type="ECO:0000256" key="4">
    <source>
        <dbReference type="ARBA" id="ARBA00023163"/>
    </source>
</evidence>
<dbReference type="SUPFAM" id="SSF101936">
    <property type="entry name" value="DNA-binding pseudobarrel domain"/>
    <property type="match status" value="1"/>
</dbReference>